<comment type="caution">
    <text evidence="7">The sequence shown here is derived from an EMBL/GenBank/DDBJ whole genome shotgun (WGS) entry which is preliminary data.</text>
</comment>
<dbReference type="Pfam" id="PF00651">
    <property type="entry name" value="BTB"/>
    <property type="match status" value="1"/>
</dbReference>
<dbReference type="InterPro" id="IPR055212">
    <property type="entry name" value="KH-I_PNO1_first"/>
</dbReference>
<comment type="similarity">
    <text evidence="3">Belongs to the PNO1 family.</text>
</comment>
<keyword evidence="5" id="KW-0539">Nucleus</keyword>
<dbReference type="CDD" id="cd22392">
    <property type="entry name" value="KH-I_PNO1_rpt2"/>
    <property type="match status" value="1"/>
</dbReference>
<organism evidence="7 8">
    <name type="scientific">Tagetes erecta</name>
    <name type="common">African marigold</name>
    <dbReference type="NCBI Taxonomy" id="13708"/>
    <lineage>
        <taxon>Eukaryota</taxon>
        <taxon>Viridiplantae</taxon>
        <taxon>Streptophyta</taxon>
        <taxon>Embryophyta</taxon>
        <taxon>Tracheophyta</taxon>
        <taxon>Spermatophyta</taxon>
        <taxon>Magnoliopsida</taxon>
        <taxon>eudicotyledons</taxon>
        <taxon>Gunneridae</taxon>
        <taxon>Pentapetalae</taxon>
        <taxon>asterids</taxon>
        <taxon>campanulids</taxon>
        <taxon>Asterales</taxon>
        <taxon>Asteraceae</taxon>
        <taxon>Asteroideae</taxon>
        <taxon>Heliantheae alliance</taxon>
        <taxon>Tageteae</taxon>
        <taxon>Tagetes</taxon>
    </lineage>
</organism>
<dbReference type="InterPro" id="IPR036612">
    <property type="entry name" value="KH_dom_type_1_sf"/>
</dbReference>
<dbReference type="InterPro" id="IPR011333">
    <property type="entry name" value="SKP1/BTB/POZ_sf"/>
</dbReference>
<dbReference type="Gene3D" id="3.30.1370.10">
    <property type="entry name" value="K Homology domain, type 1"/>
    <property type="match status" value="1"/>
</dbReference>
<dbReference type="Gene3D" id="3.30.710.10">
    <property type="entry name" value="Potassium Channel Kv1.1, Chain A"/>
    <property type="match status" value="1"/>
</dbReference>
<keyword evidence="4" id="KW-0694">RNA-binding</keyword>
<evidence type="ECO:0000256" key="5">
    <source>
        <dbReference type="ARBA" id="ARBA00023242"/>
    </source>
</evidence>
<comment type="subcellular location">
    <subcellularLocation>
        <location evidence="1">Nucleus</location>
        <location evidence="1">Nucleolus</location>
    </subcellularLocation>
</comment>
<dbReference type="InterPro" id="IPR044714">
    <property type="entry name" value="AtSIBP1-like"/>
</dbReference>
<dbReference type="FunFam" id="3.30.1370.10:FF:000009">
    <property type="entry name" value="RNA-binding protein PNO1"/>
    <property type="match status" value="1"/>
</dbReference>
<evidence type="ECO:0000256" key="4">
    <source>
        <dbReference type="ARBA" id="ARBA00022884"/>
    </source>
</evidence>
<dbReference type="PANTHER" id="PTHR46672:SF7">
    <property type="entry name" value="CHROMATIN REMODELING &amp; TRANSCRIPTION REGULATOR BTB-POZ FAMILY"/>
    <property type="match status" value="1"/>
</dbReference>
<dbReference type="Pfam" id="PF22891">
    <property type="entry name" value="KH_PNO1_2nd"/>
    <property type="match status" value="1"/>
</dbReference>
<evidence type="ECO:0000313" key="7">
    <source>
        <dbReference type="EMBL" id="KAK1406925.1"/>
    </source>
</evidence>
<protein>
    <recommendedName>
        <fullName evidence="6">BTB domain-containing protein</fullName>
    </recommendedName>
</protein>
<dbReference type="PROSITE" id="PS50097">
    <property type="entry name" value="BTB"/>
    <property type="match status" value="1"/>
</dbReference>
<evidence type="ECO:0000313" key="8">
    <source>
        <dbReference type="Proteomes" id="UP001229421"/>
    </source>
</evidence>
<dbReference type="SMART" id="SM00225">
    <property type="entry name" value="BTB"/>
    <property type="match status" value="1"/>
</dbReference>
<reference evidence="7" key="1">
    <citation type="journal article" date="2023" name="bioRxiv">
        <title>Improved chromosome-level genome assembly for marigold (Tagetes erecta).</title>
        <authorList>
            <person name="Jiang F."/>
            <person name="Yuan L."/>
            <person name="Wang S."/>
            <person name="Wang H."/>
            <person name="Xu D."/>
            <person name="Wang A."/>
            <person name="Fan W."/>
        </authorList>
    </citation>
    <scope>NUCLEOTIDE SEQUENCE</scope>
    <source>
        <strain evidence="7">WSJ</strain>
        <tissue evidence="7">Leaf</tissue>
    </source>
</reference>
<dbReference type="InterPro" id="IPR000210">
    <property type="entry name" value="BTB/POZ_dom"/>
</dbReference>
<dbReference type="PANTHER" id="PTHR46672">
    <property type="entry name" value="OS08G0495500 PROTEIN-RELATED"/>
    <property type="match status" value="1"/>
</dbReference>
<evidence type="ECO:0000256" key="1">
    <source>
        <dbReference type="ARBA" id="ARBA00004604"/>
    </source>
</evidence>
<dbReference type="SUPFAM" id="SSF54695">
    <property type="entry name" value="POZ domain"/>
    <property type="match status" value="1"/>
</dbReference>
<dbReference type="EMBL" id="JAUHHV010000011">
    <property type="protein sequence ID" value="KAK1406925.1"/>
    <property type="molecule type" value="Genomic_DNA"/>
</dbReference>
<dbReference type="InterPro" id="IPR004087">
    <property type="entry name" value="KH_dom"/>
</dbReference>
<gene>
    <name evidence="7" type="ORF">QVD17_38534</name>
</gene>
<dbReference type="GO" id="GO:0003723">
    <property type="term" value="F:RNA binding"/>
    <property type="evidence" value="ECO:0007669"/>
    <property type="project" value="UniProtKB-KW"/>
</dbReference>
<evidence type="ECO:0000259" key="6">
    <source>
        <dbReference type="PROSITE" id="PS50097"/>
    </source>
</evidence>
<dbReference type="CDD" id="cd22391">
    <property type="entry name" value="KH-I_PNO1_rpt1"/>
    <property type="match status" value="1"/>
</dbReference>
<dbReference type="Proteomes" id="UP001229421">
    <property type="component" value="Unassembled WGS sequence"/>
</dbReference>
<sequence>MSNEQLSLQYLLFSTAKTEQKQSKNRAFKNCIVLYVHTSIVNLGKHGELFFDGIFDCFHEITSALAFARMNDSAYHVDTISRLAQWRIDSFGACSYWKSDSFVIGKWNWHLVLEKNRNLFIKLFPEIPKLARDNHPIASFNIRVISSLGGRKTLVHPEVKDKQLRRGEGFVWALDVQLTGRFIIDLEFLDLKTASSNGSESHSIWSEAFAQNNTNSTTLSSVGRMLSESIHTDIIICASNGTIGAHRAVLAARSPVFHSMFSHNLKEKEMSAINIADMSIEACESFLSYIYSNIKHQDFIIHRLDLLRAADKYDISDLKDACEESLLEDIDTKNVLERLQCASMYRLPKLKTCCIQYLVKFGKIFDIIDEFNAFIQSGDRDLIGEVVNEILSAWKASLTISPPPCVTLLRPRRISFLLSNFKMQSNKEVASMEVEETIPTETKTIAKPNFKPLTAHEISDGQVQFRKVSVPRHRYTPLKKAWMDIYTPIYDQMKIDIRMNVKTRNVEMMTRRDTPDISNLQKCADFVHAFMLGFDVIDAVALLRMDELYVDSFEIKDVKTLKGEHLSRAIGRLSGKGGKTKFAIENSTKTRIVIADTKIHILGSFSNIKIARDSLCSLIMGSPAGKVYSKLRAVTARLAERF</sequence>
<keyword evidence="8" id="KW-1185">Reference proteome</keyword>
<dbReference type="CDD" id="cd18186">
    <property type="entry name" value="BTB_POZ_ZBTB_KLHL-like"/>
    <property type="match status" value="1"/>
</dbReference>
<proteinExistence type="inferred from homology"/>
<name>A0AAD8JLZ1_TARER</name>
<feature type="domain" description="BTB" evidence="6">
    <location>
        <begin position="232"/>
        <end position="293"/>
    </location>
</feature>
<dbReference type="GO" id="GO:0005730">
    <property type="term" value="C:nucleolus"/>
    <property type="evidence" value="ECO:0007669"/>
    <property type="project" value="UniProtKB-SubCell"/>
</dbReference>
<dbReference type="SUPFAM" id="SSF54791">
    <property type="entry name" value="Eukaryotic type KH-domain (KH-domain type I)"/>
    <property type="match status" value="1"/>
</dbReference>
<comment type="pathway">
    <text evidence="2">Protein modification; protein ubiquitination.</text>
</comment>
<dbReference type="AlphaFoldDB" id="A0AAD8JLZ1"/>
<evidence type="ECO:0000256" key="2">
    <source>
        <dbReference type="ARBA" id="ARBA00004906"/>
    </source>
</evidence>
<accession>A0AAD8JLZ1</accession>
<dbReference type="InterPro" id="IPR055211">
    <property type="entry name" value="KH_PNO1_2nd"/>
</dbReference>
<dbReference type="SMART" id="SM00322">
    <property type="entry name" value="KH"/>
    <property type="match status" value="1"/>
</dbReference>
<evidence type="ECO:0000256" key="3">
    <source>
        <dbReference type="ARBA" id="ARBA00007515"/>
    </source>
</evidence>